<dbReference type="RefSeq" id="XP_007737828.1">
    <property type="nucleotide sequence ID" value="XM_007739638.1"/>
</dbReference>
<dbReference type="Proteomes" id="UP000019478">
    <property type="component" value="Unassembled WGS sequence"/>
</dbReference>
<protein>
    <recommendedName>
        <fullName evidence="2">AB hydrolase-1 domain-containing protein</fullName>
    </recommendedName>
</protein>
<dbReference type="GeneID" id="19173628"/>
<reference evidence="3 4" key="1">
    <citation type="submission" date="2013-03" db="EMBL/GenBank/DDBJ databases">
        <title>The Genome Sequence of Capronia epimyces CBS 606.96.</title>
        <authorList>
            <consortium name="The Broad Institute Genomics Platform"/>
            <person name="Cuomo C."/>
            <person name="de Hoog S."/>
            <person name="Gorbushina A."/>
            <person name="Walker B."/>
            <person name="Young S.K."/>
            <person name="Zeng Q."/>
            <person name="Gargeya S."/>
            <person name="Fitzgerald M."/>
            <person name="Haas B."/>
            <person name="Abouelleil A."/>
            <person name="Allen A.W."/>
            <person name="Alvarado L."/>
            <person name="Arachchi H.M."/>
            <person name="Berlin A.M."/>
            <person name="Chapman S.B."/>
            <person name="Gainer-Dewar J."/>
            <person name="Goldberg J."/>
            <person name="Griggs A."/>
            <person name="Gujja S."/>
            <person name="Hansen M."/>
            <person name="Howarth C."/>
            <person name="Imamovic A."/>
            <person name="Ireland A."/>
            <person name="Larimer J."/>
            <person name="McCowan C."/>
            <person name="Murphy C."/>
            <person name="Pearson M."/>
            <person name="Poon T.W."/>
            <person name="Priest M."/>
            <person name="Roberts A."/>
            <person name="Saif S."/>
            <person name="Shea T."/>
            <person name="Sisk P."/>
            <person name="Sykes S."/>
            <person name="Wortman J."/>
            <person name="Nusbaum C."/>
            <person name="Birren B."/>
        </authorList>
    </citation>
    <scope>NUCLEOTIDE SEQUENCE [LARGE SCALE GENOMIC DNA]</scope>
    <source>
        <strain evidence="3 4">CBS 606.96</strain>
    </source>
</reference>
<feature type="region of interest" description="Disordered" evidence="1">
    <location>
        <begin position="461"/>
        <end position="513"/>
    </location>
</feature>
<feature type="compositionally biased region" description="Basic and acidic residues" evidence="1">
    <location>
        <begin position="502"/>
        <end position="513"/>
    </location>
</feature>
<dbReference type="EMBL" id="AMGY01000010">
    <property type="protein sequence ID" value="EXJ77318.1"/>
    <property type="molecule type" value="Genomic_DNA"/>
</dbReference>
<dbReference type="STRING" id="1182542.W9XAP9"/>
<dbReference type="PANTHER" id="PTHR47842">
    <property type="entry name" value="EXPRESSED PROTEIN"/>
    <property type="match status" value="1"/>
</dbReference>
<feature type="compositionally biased region" description="Polar residues" evidence="1">
    <location>
        <begin position="474"/>
        <end position="488"/>
    </location>
</feature>
<dbReference type="OrthoDB" id="3248508at2759"/>
<feature type="compositionally biased region" description="Low complexity" evidence="1">
    <location>
        <begin position="27"/>
        <end position="37"/>
    </location>
</feature>
<dbReference type="InterPro" id="IPR029058">
    <property type="entry name" value="AB_hydrolase_fold"/>
</dbReference>
<evidence type="ECO:0000259" key="2">
    <source>
        <dbReference type="Pfam" id="PF12697"/>
    </source>
</evidence>
<name>W9XAP9_9EURO</name>
<feature type="region of interest" description="Disordered" evidence="1">
    <location>
        <begin position="340"/>
        <end position="362"/>
    </location>
</feature>
<comment type="caution">
    <text evidence="3">The sequence shown here is derived from an EMBL/GenBank/DDBJ whole genome shotgun (WGS) entry which is preliminary data.</text>
</comment>
<dbReference type="Pfam" id="PF12697">
    <property type="entry name" value="Abhydrolase_6"/>
    <property type="match status" value="1"/>
</dbReference>
<evidence type="ECO:0000256" key="1">
    <source>
        <dbReference type="SAM" id="MobiDB-lite"/>
    </source>
</evidence>
<gene>
    <name evidence="3" type="ORF">A1O3_09544</name>
</gene>
<feature type="region of interest" description="Disordered" evidence="1">
    <location>
        <begin position="379"/>
        <end position="433"/>
    </location>
</feature>
<keyword evidence="4" id="KW-1185">Reference proteome</keyword>
<feature type="compositionally biased region" description="Pro residues" evidence="1">
    <location>
        <begin position="1"/>
        <end position="12"/>
    </location>
</feature>
<dbReference type="InterPro" id="IPR000073">
    <property type="entry name" value="AB_hydrolase_1"/>
</dbReference>
<dbReference type="HOGENOM" id="CLU_008869_0_0_1"/>
<dbReference type="eggNOG" id="ENOG502RY95">
    <property type="taxonomic scope" value="Eukaryota"/>
</dbReference>
<feature type="region of interest" description="Disordered" evidence="1">
    <location>
        <begin position="1"/>
        <end position="61"/>
    </location>
</feature>
<feature type="domain" description="AB hydrolase-1" evidence="2">
    <location>
        <begin position="72"/>
        <end position="234"/>
    </location>
</feature>
<evidence type="ECO:0000313" key="4">
    <source>
        <dbReference type="Proteomes" id="UP000019478"/>
    </source>
</evidence>
<organism evidence="3 4">
    <name type="scientific">Capronia epimyces CBS 606.96</name>
    <dbReference type="NCBI Taxonomy" id="1182542"/>
    <lineage>
        <taxon>Eukaryota</taxon>
        <taxon>Fungi</taxon>
        <taxon>Dikarya</taxon>
        <taxon>Ascomycota</taxon>
        <taxon>Pezizomycotina</taxon>
        <taxon>Eurotiomycetes</taxon>
        <taxon>Chaetothyriomycetidae</taxon>
        <taxon>Chaetothyriales</taxon>
        <taxon>Herpotrichiellaceae</taxon>
        <taxon>Capronia</taxon>
    </lineage>
</organism>
<dbReference type="SUPFAM" id="SSF53474">
    <property type="entry name" value="alpha/beta-Hydrolases"/>
    <property type="match status" value="1"/>
</dbReference>
<dbReference type="PANTHER" id="PTHR47842:SF3">
    <property type="entry name" value="DUF676 DOMAIN-CONTAINING PROTEIN"/>
    <property type="match status" value="1"/>
</dbReference>
<evidence type="ECO:0000313" key="3">
    <source>
        <dbReference type="EMBL" id="EXJ77318.1"/>
    </source>
</evidence>
<accession>W9XAP9</accession>
<dbReference type="Gene3D" id="3.40.50.1820">
    <property type="entry name" value="alpha/beta hydrolase"/>
    <property type="match status" value="1"/>
</dbReference>
<sequence>MAAKPPPPPLPPRATSNFRSRSDKDQSSYLSPNSQSSGESPYLAGFHDPRSSSTQSLGPVKSASDERRTLLIVYIHGFLGDETSFKSFPAHVHGLLTPALAPTHVVYTKIYPRYRSRENIAVARNALSNWLAAHESDSTDIILVGHSLGGILAAEVVLIPSNDPGSHLFQHQILGLIAFDTPFLGMHPGVIGTGIASLFRTPPQIKESAVPGASLNLDLFSAPQDATYNPSYQNDVHLANRKGKLQKAWYFWNKHAGELAKATRSYVSSHLEFGGCLADYPGLIKRYRAIRALEDVEETMKRRAPNGRLLKRVRFVNYYSASTGPVKEKPPDILEVAATEETSSVGHTHSSLGATDSSPQLSLEEHRNIQDLTRDVADLKVDHGPPNVSMLPSTGENTPPPGAETKHGEGLGTSSEMARQPPLPSPELCDDTGTLRTLSMEDLGIDKVFQDGVTDKDISVQQETEDIHEERGSTHLQTDQLEHPTQMSAKKDDEPMNDEENTDKADTQKKPKDRKFCALPTRNRQTGERDHTWIRVHMEGIDEVVAHTSLFNIGETYSKLVGDTVERIGKWVAEDASRRLILAEMDTDTWDS</sequence>
<feature type="compositionally biased region" description="Polar residues" evidence="1">
    <location>
        <begin position="340"/>
        <end position="361"/>
    </location>
</feature>
<dbReference type="AlphaFoldDB" id="W9XAP9"/>
<proteinExistence type="predicted"/>